<organism evidence="1 2">
    <name type="scientific">Suhomyces tanzawaensis NRRL Y-17324</name>
    <dbReference type="NCBI Taxonomy" id="984487"/>
    <lineage>
        <taxon>Eukaryota</taxon>
        <taxon>Fungi</taxon>
        <taxon>Dikarya</taxon>
        <taxon>Ascomycota</taxon>
        <taxon>Saccharomycotina</taxon>
        <taxon>Pichiomycetes</taxon>
        <taxon>Debaryomycetaceae</taxon>
        <taxon>Suhomyces</taxon>
    </lineage>
</organism>
<gene>
    <name evidence="1" type="ORF">CANTADRAFT_26833</name>
</gene>
<dbReference type="Proteomes" id="UP000094285">
    <property type="component" value="Unassembled WGS sequence"/>
</dbReference>
<name>A0A1E4SE20_9ASCO</name>
<dbReference type="AlphaFoldDB" id="A0A1E4SE20"/>
<reference evidence="2" key="1">
    <citation type="submission" date="2016-05" db="EMBL/GenBank/DDBJ databases">
        <title>Comparative genomics of biotechnologically important yeasts.</title>
        <authorList>
            <consortium name="DOE Joint Genome Institute"/>
            <person name="Riley R."/>
            <person name="Haridas S."/>
            <person name="Wolfe K.H."/>
            <person name="Lopes M.R."/>
            <person name="Hittinger C.T."/>
            <person name="Goker M."/>
            <person name="Salamov A."/>
            <person name="Wisecaver J."/>
            <person name="Long T.M."/>
            <person name="Aerts A.L."/>
            <person name="Barry K."/>
            <person name="Choi C."/>
            <person name="Clum A."/>
            <person name="Coughlan A.Y."/>
            <person name="Deshpande S."/>
            <person name="Douglass A.P."/>
            <person name="Hanson S.J."/>
            <person name="Klenk H.-P."/>
            <person name="Labutti K."/>
            <person name="Lapidus A."/>
            <person name="Lindquist E."/>
            <person name="Lipzen A."/>
            <person name="Meier-Kolthoff J.P."/>
            <person name="Ohm R.A."/>
            <person name="Otillar R.P."/>
            <person name="Pangilinan J."/>
            <person name="Peng Y."/>
            <person name="Rokas A."/>
            <person name="Rosa C.A."/>
            <person name="Scheuner C."/>
            <person name="Sibirny A.A."/>
            <person name="Slot J.C."/>
            <person name="Stielow J.B."/>
            <person name="Sun H."/>
            <person name="Kurtzman C.P."/>
            <person name="Blackwell M."/>
            <person name="Grigoriev I.V."/>
            <person name="Jeffries T.W."/>
        </authorList>
    </citation>
    <scope>NUCLEOTIDE SEQUENCE [LARGE SCALE GENOMIC DNA]</scope>
    <source>
        <strain evidence="2">NRRL Y-17324</strain>
    </source>
</reference>
<dbReference type="InterPro" id="IPR032675">
    <property type="entry name" value="LRR_dom_sf"/>
</dbReference>
<dbReference type="RefSeq" id="XP_020062891.1">
    <property type="nucleotide sequence ID" value="XM_020207901.1"/>
</dbReference>
<accession>A0A1E4SE20</accession>
<dbReference type="SUPFAM" id="SSF52075">
    <property type="entry name" value="Outer arm dynein light chain 1"/>
    <property type="match status" value="1"/>
</dbReference>
<evidence type="ECO:0000313" key="1">
    <source>
        <dbReference type="EMBL" id="ODV77769.1"/>
    </source>
</evidence>
<protein>
    <recommendedName>
        <fullName evidence="3">F-box domain-containing protein</fullName>
    </recommendedName>
</protein>
<dbReference type="GeneID" id="30982038"/>
<dbReference type="Gene3D" id="3.80.10.10">
    <property type="entry name" value="Ribonuclease Inhibitor"/>
    <property type="match status" value="1"/>
</dbReference>
<sequence>MFTLFPKEIWYQIVPFLENGDIGSLLLYATKYSESCVSTACLFELSKRGCIQSNSLCRSLPFHLLENLPTLNASNYIFQVLRFNAEFGTKIVPQEIQLTISYDTISSFIDFFNKVENDLLRSSSFIIRINLEEYPCDFADSLLKKLTIISKRINKLTIVGNDIRPRLLEKHNLKLSYFGTKTRIESFHRSSKLISLNRLPSNVIHCHVENSKLSTLLSQTYPLLQSVVFDNISEDFSLFLNMHAYSLKHVLIRAFSFPINKIQFAVFPKLQTLKICTLQKTERRYRPNLSAMHRVITAPISDLLYQINSTTYRYINTHYYKLSQLPFSQLEFPESLLELHLEGGMGPFDCSRFDCPKRLRKLALKSQVFRKESKLILPQSLISVDFSESHIPNILQIKFPDSIEFLDISNKVLIKFSPHWKFPTNIKFLNITTPYPLVGEFDFRKYNKLQVLKVFLDYQHNSIRVNDFVEVSS</sequence>
<dbReference type="EMBL" id="KV453914">
    <property type="protein sequence ID" value="ODV77769.1"/>
    <property type="molecule type" value="Genomic_DNA"/>
</dbReference>
<evidence type="ECO:0000313" key="2">
    <source>
        <dbReference type="Proteomes" id="UP000094285"/>
    </source>
</evidence>
<keyword evidence="2" id="KW-1185">Reference proteome</keyword>
<evidence type="ECO:0008006" key="3">
    <source>
        <dbReference type="Google" id="ProtNLM"/>
    </source>
</evidence>
<proteinExistence type="predicted"/>